<accession>A0ABR9KE29</accession>
<evidence type="ECO:0008006" key="3">
    <source>
        <dbReference type="Google" id="ProtNLM"/>
    </source>
</evidence>
<reference evidence="1 2" key="1">
    <citation type="submission" date="2020-10" db="EMBL/GenBank/DDBJ databases">
        <title>Sequencing the genomes of 1000 actinobacteria strains.</title>
        <authorList>
            <person name="Klenk H.-P."/>
        </authorList>
    </citation>
    <scope>NUCLEOTIDE SEQUENCE [LARGE SCALE GENOMIC DNA]</scope>
    <source>
        <strain evidence="1 2">DSM 43748</strain>
    </source>
</reference>
<name>A0ABR9KE29_9ACTN</name>
<gene>
    <name evidence="1" type="ORF">H4W81_002576</name>
</gene>
<keyword evidence="2" id="KW-1185">Reference proteome</keyword>
<comment type="caution">
    <text evidence="1">The sequence shown here is derived from an EMBL/GenBank/DDBJ whole genome shotgun (WGS) entry which is preliminary data.</text>
</comment>
<sequence>MARRRPRQAEPRRHRVGPVRLSDFEMAAVKIAAARDDMSPRAFAASAAVAVAEGRLVLVPLDRRELLAEFVGARVAINRIASALEAIAVPLDPGRDAELLQHIEDLRARLTPAVRRIEAAADTL</sequence>
<protein>
    <recommendedName>
        <fullName evidence="3">Plasmid mobilization relaxosome protein MobC</fullName>
    </recommendedName>
</protein>
<organism evidence="1 2">
    <name type="scientific">Nonomuraea africana</name>
    <dbReference type="NCBI Taxonomy" id="46171"/>
    <lineage>
        <taxon>Bacteria</taxon>
        <taxon>Bacillati</taxon>
        <taxon>Actinomycetota</taxon>
        <taxon>Actinomycetes</taxon>
        <taxon>Streptosporangiales</taxon>
        <taxon>Streptosporangiaceae</taxon>
        <taxon>Nonomuraea</taxon>
    </lineage>
</organism>
<evidence type="ECO:0000313" key="1">
    <source>
        <dbReference type="EMBL" id="MBE1559797.1"/>
    </source>
</evidence>
<dbReference type="Proteomes" id="UP000661607">
    <property type="component" value="Unassembled WGS sequence"/>
</dbReference>
<dbReference type="EMBL" id="JADBEF010000001">
    <property type="protein sequence ID" value="MBE1559797.1"/>
    <property type="molecule type" value="Genomic_DNA"/>
</dbReference>
<proteinExistence type="predicted"/>
<evidence type="ECO:0000313" key="2">
    <source>
        <dbReference type="Proteomes" id="UP000661607"/>
    </source>
</evidence>